<organism evidence="2 3">
    <name type="scientific">Mycena sanguinolenta</name>
    <dbReference type="NCBI Taxonomy" id="230812"/>
    <lineage>
        <taxon>Eukaryota</taxon>
        <taxon>Fungi</taxon>
        <taxon>Dikarya</taxon>
        <taxon>Basidiomycota</taxon>
        <taxon>Agaricomycotina</taxon>
        <taxon>Agaricomycetes</taxon>
        <taxon>Agaricomycetidae</taxon>
        <taxon>Agaricales</taxon>
        <taxon>Marasmiineae</taxon>
        <taxon>Mycenaceae</taxon>
        <taxon>Mycena</taxon>
    </lineage>
</organism>
<dbReference type="EMBL" id="JACAZH010000024">
    <property type="protein sequence ID" value="KAF7342797.1"/>
    <property type="molecule type" value="Genomic_DNA"/>
</dbReference>
<feature type="compositionally biased region" description="Basic and acidic residues" evidence="1">
    <location>
        <begin position="421"/>
        <end position="436"/>
    </location>
</feature>
<feature type="region of interest" description="Disordered" evidence="1">
    <location>
        <begin position="171"/>
        <end position="193"/>
    </location>
</feature>
<protein>
    <submittedName>
        <fullName evidence="2">Uncharacterized protein</fullName>
    </submittedName>
</protein>
<keyword evidence="3" id="KW-1185">Reference proteome</keyword>
<accession>A0A8H6XKQ2</accession>
<name>A0A8H6XKQ2_9AGAR</name>
<evidence type="ECO:0000256" key="1">
    <source>
        <dbReference type="SAM" id="MobiDB-lite"/>
    </source>
</evidence>
<feature type="region of interest" description="Disordered" evidence="1">
    <location>
        <begin position="416"/>
        <end position="440"/>
    </location>
</feature>
<feature type="compositionally biased region" description="Basic residues" evidence="1">
    <location>
        <begin position="173"/>
        <end position="190"/>
    </location>
</feature>
<proteinExistence type="predicted"/>
<evidence type="ECO:0000313" key="2">
    <source>
        <dbReference type="EMBL" id="KAF7342797.1"/>
    </source>
</evidence>
<dbReference type="AlphaFoldDB" id="A0A8H6XKQ2"/>
<dbReference type="Proteomes" id="UP000623467">
    <property type="component" value="Unassembled WGS sequence"/>
</dbReference>
<sequence>MQPVGLGVVRPEAGCGWRTTIDYGLRGFDDAPSTVRNQRNHHSERGPCPPRSAAPLPAAQSHSSTDACSGFLAAPFLEFAAGYSGRARRGGPGATVTISIWSAPPLGICAQPQRSTSPHSPSCTPSHTLPLDWPRILSARLFTQWPSLAPSSRHRSRAAYSMVQSRRPCARLSSRRRRARHPPTHRRASRRSSFQPVIQADEHWWVRDRASLRRAGMLVRTPPLGTPRIGVRWRQRRSAAENRLYRLRAHVFVLDVAIIYHHPRALPHARPLLDLDFELSTPSALARSSSTPLSVIQSSPPSSSAACQSSTTSLRLMLIASPSRAPFRHLLGGMSVFNDLASSHAHRISVSSTFSASPPSLHRPPLLDAEFLHASRHFRTMSPYSSTPSPHRLCHRRRTSTPATLPARTSRCRFRAGGSQLHERSSRKGRTLDTCRTESVPRGAPSAGRWWMWSINEARSDADRVFAGVWRVAYRVIHGGMHGGIEYRPRRTACWWQCQQCSSWRSHCTSSSSPASTVFELMLSFSASLLSTTSTATSSISVLVFISASADVVDVPFSPSPSTTASPSSTASP</sequence>
<gene>
    <name evidence="2" type="ORF">MSAN_01995300</name>
</gene>
<comment type="caution">
    <text evidence="2">The sequence shown here is derived from an EMBL/GenBank/DDBJ whole genome shotgun (WGS) entry which is preliminary data.</text>
</comment>
<evidence type="ECO:0000313" key="3">
    <source>
        <dbReference type="Proteomes" id="UP000623467"/>
    </source>
</evidence>
<reference evidence="2" key="1">
    <citation type="submission" date="2020-05" db="EMBL/GenBank/DDBJ databases">
        <title>Mycena genomes resolve the evolution of fungal bioluminescence.</title>
        <authorList>
            <person name="Tsai I.J."/>
        </authorList>
    </citation>
    <scope>NUCLEOTIDE SEQUENCE</scope>
    <source>
        <strain evidence="2">160909Yilan</strain>
    </source>
</reference>
<feature type="region of interest" description="Disordered" evidence="1">
    <location>
        <begin position="32"/>
        <end position="61"/>
    </location>
</feature>